<evidence type="ECO:0000256" key="2">
    <source>
        <dbReference type="SAM" id="Phobius"/>
    </source>
</evidence>
<dbReference type="EMBL" id="AQFT01000107">
    <property type="protein sequence ID" value="EMZ23477.1"/>
    <property type="molecule type" value="Genomic_DNA"/>
</dbReference>
<feature type="transmembrane region" description="Helical" evidence="2">
    <location>
        <begin position="28"/>
        <end position="51"/>
    </location>
</feature>
<dbReference type="AlphaFoldDB" id="N2A2D0"/>
<accession>N2A2D0</accession>
<dbReference type="eggNOG" id="ENOG50325XE">
    <property type="taxonomic scope" value="Bacteria"/>
</dbReference>
<evidence type="ECO:0000313" key="4">
    <source>
        <dbReference type="Proteomes" id="UP000012589"/>
    </source>
</evidence>
<reference evidence="3 4" key="1">
    <citation type="journal article" date="2014" name="Genome Announc.">
        <title>Draft genome sequences of the altered schaedler flora, a defined bacterial community from gnotobiotic mice.</title>
        <authorList>
            <person name="Wannemuehler M.J."/>
            <person name="Overstreet A.M."/>
            <person name="Ward D.V."/>
            <person name="Phillips G.J."/>
        </authorList>
    </citation>
    <scope>NUCLEOTIDE SEQUENCE [LARGE SCALE GENOMIC DNA]</scope>
    <source>
        <strain evidence="3 4">ASF492</strain>
    </source>
</reference>
<sequence>MSQQKVDQYKKEKYGRKQQLKKEKRQHLIYTITGSIAAIAIAGWIGFSIYARVEANRPVSYTEVSLDAISDYLSTQTQS</sequence>
<keyword evidence="4" id="KW-1185">Reference proteome</keyword>
<feature type="region of interest" description="Disordered" evidence="1">
    <location>
        <begin position="1"/>
        <end position="20"/>
    </location>
</feature>
<dbReference type="OrthoDB" id="1767071at2"/>
<keyword evidence="2" id="KW-0812">Transmembrane</keyword>
<keyword evidence="2" id="KW-0472">Membrane</keyword>
<name>N2A2D0_9FIRM</name>
<protein>
    <submittedName>
        <fullName evidence="3">Uncharacterized protein</fullName>
    </submittedName>
</protein>
<proteinExistence type="predicted"/>
<dbReference type="STRING" id="1235802.C823_03650"/>
<comment type="caution">
    <text evidence="3">The sequence shown here is derived from an EMBL/GenBank/DDBJ whole genome shotgun (WGS) entry which is preliminary data.</text>
</comment>
<evidence type="ECO:0000313" key="3">
    <source>
        <dbReference type="EMBL" id="EMZ23477.1"/>
    </source>
</evidence>
<dbReference type="PATRIC" id="fig|1235802.3.peg.3856"/>
<dbReference type="Proteomes" id="UP000012589">
    <property type="component" value="Unassembled WGS sequence"/>
</dbReference>
<gene>
    <name evidence="3" type="ORF">C823_03650</name>
</gene>
<keyword evidence="2" id="KW-1133">Transmembrane helix</keyword>
<evidence type="ECO:0000256" key="1">
    <source>
        <dbReference type="SAM" id="MobiDB-lite"/>
    </source>
</evidence>
<organism evidence="3 4">
    <name type="scientific">Eubacterium plexicaudatum ASF492</name>
    <dbReference type="NCBI Taxonomy" id="1235802"/>
    <lineage>
        <taxon>Bacteria</taxon>
        <taxon>Bacillati</taxon>
        <taxon>Bacillota</taxon>
        <taxon>Clostridia</taxon>
        <taxon>Eubacteriales</taxon>
        <taxon>Eubacteriaceae</taxon>
        <taxon>Eubacterium</taxon>
    </lineage>
</organism>
<dbReference type="HOGENOM" id="CLU_171718_0_0_9"/>